<proteinExistence type="predicted"/>
<keyword evidence="1" id="KW-0732">Signal</keyword>
<dbReference type="RefSeq" id="WP_381616409.1">
    <property type="nucleotide sequence ID" value="NZ_JBHTEB010000001.1"/>
</dbReference>
<protein>
    <recommendedName>
        <fullName evidence="4">Secreted protein</fullName>
    </recommendedName>
</protein>
<feature type="chain" id="PRO_5045378920" description="Secreted protein" evidence="1">
    <location>
        <begin position="23"/>
        <end position="282"/>
    </location>
</feature>
<reference evidence="3" key="1">
    <citation type="journal article" date="2019" name="Int. J. Syst. Evol. Microbiol.">
        <title>The Global Catalogue of Microorganisms (GCM) 10K type strain sequencing project: providing services to taxonomists for standard genome sequencing and annotation.</title>
        <authorList>
            <consortium name="The Broad Institute Genomics Platform"/>
            <consortium name="The Broad Institute Genome Sequencing Center for Infectious Disease"/>
            <person name="Wu L."/>
            <person name="Ma J."/>
        </authorList>
    </citation>
    <scope>NUCLEOTIDE SEQUENCE [LARGE SCALE GENOMIC DNA]</scope>
    <source>
        <strain evidence="3">CGMCC 4.7400</strain>
    </source>
</reference>
<gene>
    <name evidence="2" type="ORF">ACFQZ6_32260</name>
</gene>
<sequence length="282" mass="28716">MRSLVRMLTAAAVLTLALGGPAEGRPLPARAPAAEPPATLCAPAGTLRGAAGQRATVSLCAGSGTPTLAVSAPASCHRPGARARLGCLTSGSWTARRDGETVASGTLPGSAAYPGPGRYDIEAEVRVRSAPDGVDLRGTVHATLTLTAPKAAPTHRVEVTGGPLRPGATTTLTYTVYRDSDQGDGSARFGLIGEEGSGVRLVTEDARCVNPLIGRHPSDTRLPHALDCALTDLQPGHPATVTVRVALDARCSTVVSKLGYWMPRGQALYTGGMLAGPTVGCA</sequence>
<keyword evidence="3" id="KW-1185">Reference proteome</keyword>
<organism evidence="2 3">
    <name type="scientific">Streptomyces flavalbus</name>
    <dbReference type="NCBI Taxonomy" id="2665155"/>
    <lineage>
        <taxon>Bacteria</taxon>
        <taxon>Bacillati</taxon>
        <taxon>Actinomycetota</taxon>
        <taxon>Actinomycetes</taxon>
        <taxon>Kitasatosporales</taxon>
        <taxon>Streptomycetaceae</taxon>
        <taxon>Streptomyces</taxon>
    </lineage>
</organism>
<dbReference type="Proteomes" id="UP001597023">
    <property type="component" value="Unassembled WGS sequence"/>
</dbReference>
<evidence type="ECO:0008006" key="4">
    <source>
        <dbReference type="Google" id="ProtNLM"/>
    </source>
</evidence>
<evidence type="ECO:0000256" key="1">
    <source>
        <dbReference type="SAM" id="SignalP"/>
    </source>
</evidence>
<accession>A0ABW2WH67</accession>
<feature type="signal peptide" evidence="1">
    <location>
        <begin position="1"/>
        <end position="22"/>
    </location>
</feature>
<evidence type="ECO:0000313" key="3">
    <source>
        <dbReference type="Proteomes" id="UP001597023"/>
    </source>
</evidence>
<comment type="caution">
    <text evidence="2">The sequence shown here is derived from an EMBL/GenBank/DDBJ whole genome shotgun (WGS) entry which is preliminary data.</text>
</comment>
<dbReference type="EMBL" id="JBHTEB010000001">
    <property type="protein sequence ID" value="MFD0318806.1"/>
    <property type="molecule type" value="Genomic_DNA"/>
</dbReference>
<name>A0ABW2WH67_9ACTN</name>
<evidence type="ECO:0000313" key="2">
    <source>
        <dbReference type="EMBL" id="MFD0318806.1"/>
    </source>
</evidence>